<feature type="domain" description="RNA polymerase sigma-70" evidence="6">
    <location>
        <begin position="40"/>
        <end position="53"/>
    </location>
</feature>
<evidence type="ECO:0000256" key="2">
    <source>
        <dbReference type="ARBA" id="ARBA00023082"/>
    </source>
</evidence>
<dbReference type="InterPro" id="IPR012845">
    <property type="entry name" value="RNA_pol_sigma_FliA_WhiG"/>
</dbReference>
<dbReference type="NCBIfam" id="TIGR02937">
    <property type="entry name" value="sigma70-ECF"/>
    <property type="match status" value="1"/>
</dbReference>
<comment type="caution">
    <text evidence="8">The sequence shown here is derived from an EMBL/GenBank/DDBJ whole genome shotgun (WGS) entry which is preliminary data.</text>
</comment>
<dbReference type="PANTHER" id="PTHR30385:SF7">
    <property type="entry name" value="RNA POLYMERASE SIGMA FACTOR FLIA"/>
    <property type="match status" value="1"/>
</dbReference>
<keyword evidence="4 5" id="KW-0804">Transcription</keyword>
<dbReference type="InterPro" id="IPR007630">
    <property type="entry name" value="RNA_pol_sigma70_r4"/>
</dbReference>
<dbReference type="InterPro" id="IPR000943">
    <property type="entry name" value="RNA_pol_sigma70"/>
</dbReference>
<dbReference type="PRINTS" id="PR00046">
    <property type="entry name" value="SIGMA70FCT"/>
</dbReference>
<dbReference type="Pfam" id="PF04542">
    <property type="entry name" value="Sigma70_r2"/>
    <property type="match status" value="1"/>
</dbReference>
<evidence type="ECO:0000256" key="4">
    <source>
        <dbReference type="ARBA" id="ARBA00023163"/>
    </source>
</evidence>
<accession>A0A8I1JG72</accession>
<dbReference type="InterPro" id="IPR007627">
    <property type="entry name" value="RNA_pol_sigma70_r2"/>
</dbReference>
<dbReference type="Pfam" id="PF04539">
    <property type="entry name" value="Sigma70_r3"/>
    <property type="match status" value="1"/>
</dbReference>
<dbReference type="SUPFAM" id="SSF88659">
    <property type="entry name" value="Sigma3 and sigma4 domains of RNA polymerase sigma factors"/>
    <property type="match status" value="2"/>
</dbReference>
<organism evidence="8 9">
    <name type="scientific">Pseudomonas putida</name>
    <name type="common">Arthrobacter siderocapsulatus</name>
    <dbReference type="NCBI Taxonomy" id="303"/>
    <lineage>
        <taxon>Bacteria</taxon>
        <taxon>Pseudomonadati</taxon>
        <taxon>Pseudomonadota</taxon>
        <taxon>Gammaproteobacteria</taxon>
        <taxon>Pseudomonadales</taxon>
        <taxon>Pseudomonadaceae</taxon>
        <taxon>Pseudomonas</taxon>
    </lineage>
</organism>
<dbReference type="Gene3D" id="1.20.140.160">
    <property type="match status" value="1"/>
</dbReference>
<evidence type="ECO:0000256" key="1">
    <source>
        <dbReference type="ARBA" id="ARBA00023015"/>
    </source>
</evidence>
<dbReference type="InterPro" id="IPR013324">
    <property type="entry name" value="RNA_pol_sigma_r3/r4-like"/>
</dbReference>
<dbReference type="CDD" id="cd06171">
    <property type="entry name" value="Sigma70_r4"/>
    <property type="match status" value="1"/>
</dbReference>
<dbReference type="InterPro" id="IPR014284">
    <property type="entry name" value="RNA_pol_sigma-70_dom"/>
</dbReference>
<reference evidence="8" key="1">
    <citation type="submission" date="2020-12" db="EMBL/GenBank/DDBJ databases">
        <title>Enhanced detection system for hospital associated transmission using whole genome sequencing surveillance.</title>
        <authorList>
            <person name="Harrison L.H."/>
            <person name="Van Tyne D."/>
            <person name="Marsh J.W."/>
            <person name="Griffith M.P."/>
            <person name="Snyder D.J."/>
            <person name="Cooper V.S."/>
            <person name="Mustapha M."/>
        </authorList>
    </citation>
    <scope>NUCLEOTIDE SEQUENCE</scope>
    <source>
        <strain evidence="8">PSB00042</strain>
    </source>
</reference>
<evidence type="ECO:0000259" key="6">
    <source>
        <dbReference type="PROSITE" id="PS00715"/>
    </source>
</evidence>
<feature type="domain" description="RNA polymerase sigma-70" evidence="7">
    <location>
        <begin position="199"/>
        <end position="225"/>
    </location>
</feature>
<dbReference type="SUPFAM" id="SSF88946">
    <property type="entry name" value="Sigma2 domain of RNA polymerase sigma factors"/>
    <property type="match status" value="1"/>
</dbReference>
<sequence length="232" mass="26221">MYNAKGKIRSSEMIDQNMPLVKQVACQIKLRVPSHVELDDLIQSGMLGLLDAVKKYEPTQGIRFEVYARQRINGSIMDELRKSSWAPRRTREIARDIERAIKSLSIRLGRQPDNREIAEEMNVSIEEYGQLLLESNMSTLVSFEELGVEQVDQDSLDHYSSPLESLVEAGERGRVADAIGALPEKEKQLMALYYQEEMTLKEIGAVFGVSESRICQLHSQTLARLRVALAPA</sequence>
<keyword evidence="2 5" id="KW-0731">Sigma factor</keyword>
<dbReference type="AlphaFoldDB" id="A0A8I1JG72"/>
<dbReference type="InterPro" id="IPR013325">
    <property type="entry name" value="RNA_pol_sigma_r2"/>
</dbReference>
<proteinExistence type="inferred from homology"/>
<dbReference type="NCBIfam" id="TIGR02479">
    <property type="entry name" value="FliA_WhiG"/>
    <property type="match status" value="1"/>
</dbReference>
<dbReference type="GO" id="GO:0006352">
    <property type="term" value="P:DNA-templated transcription initiation"/>
    <property type="evidence" value="ECO:0007669"/>
    <property type="project" value="InterPro"/>
</dbReference>
<dbReference type="GO" id="GO:0016987">
    <property type="term" value="F:sigma factor activity"/>
    <property type="evidence" value="ECO:0007669"/>
    <property type="project" value="UniProtKB-KW"/>
</dbReference>
<keyword evidence="1 5" id="KW-0805">Transcription regulation</keyword>
<evidence type="ECO:0000313" key="8">
    <source>
        <dbReference type="EMBL" id="MBI6882517.1"/>
    </source>
</evidence>
<keyword evidence="3 5" id="KW-0238">DNA-binding</keyword>
<dbReference type="Pfam" id="PF04545">
    <property type="entry name" value="Sigma70_r4"/>
    <property type="match status" value="1"/>
</dbReference>
<evidence type="ECO:0000259" key="7">
    <source>
        <dbReference type="PROSITE" id="PS00716"/>
    </source>
</evidence>
<dbReference type="PROSITE" id="PS00716">
    <property type="entry name" value="SIGMA70_2"/>
    <property type="match status" value="1"/>
</dbReference>
<dbReference type="RefSeq" id="WP_198746134.1">
    <property type="nucleotide sequence ID" value="NZ_JAEHTE010000001.1"/>
</dbReference>
<gene>
    <name evidence="8" type="ORF">JEU22_01215</name>
</gene>
<evidence type="ECO:0000256" key="3">
    <source>
        <dbReference type="ARBA" id="ARBA00023125"/>
    </source>
</evidence>
<dbReference type="Gene3D" id="1.10.1740.10">
    <property type="match status" value="1"/>
</dbReference>
<dbReference type="GO" id="GO:0003677">
    <property type="term" value="F:DNA binding"/>
    <property type="evidence" value="ECO:0007669"/>
    <property type="project" value="UniProtKB-KW"/>
</dbReference>
<dbReference type="PANTHER" id="PTHR30385">
    <property type="entry name" value="SIGMA FACTOR F FLAGELLAR"/>
    <property type="match status" value="1"/>
</dbReference>
<evidence type="ECO:0000313" key="9">
    <source>
        <dbReference type="Proteomes" id="UP000637061"/>
    </source>
</evidence>
<dbReference type="InterPro" id="IPR007624">
    <property type="entry name" value="RNA_pol_sigma70_r3"/>
</dbReference>
<dbReference type="Proteomes" id="UP000637061">
    <property type="component" value="Unassembled WGS sequence"/>
</dbReference>
<dbReference type="PIRSF" id="PIRSF000770">
    <property type="entry name" value="RNA_pol_sigma-SigE/K"/>
    <property type="match status" value="1"/>
</dbReference>
<comment type="function">
    <text evidence="5">Sigma factors are initiation factors that promote the attachment of RNA polymerase to specific initiation sites and are then released.</text>
</comment>
<evidence type="ECO:0000256" key="5">
    <source>
        <dbReference type="RuleBase" id="RU362124"/>
    </source>
</evidence>
<dbReference type="EMBL" id="JAEHTE010000001">
    <property type="protein sequence ID" value="MBI6882517.1"/>
    <property type="molecule type" value="Genomic_DNA"/>
</dbReference>
<protein>
    <recommendedName>
        <fullName evidence="5">RNA polymerase sigma factor</fullName>
    </recommendedName>
</protein>
<dbReference type="PROSITE" id="PS00715">
    <property type="entry name" value="SIGMA70_1"/>
    <property type="match status" value="1"/>
</dbReference>
<name>A0A8I1JG72_PSEPU</name>
<dbReference type="GO" id="GO:0003899">
    <property type="term" value="F:DNA-directed RNA polymerase activity"/>
    <property type="evidence" value="ECO:0007669"/>
    <property type="project" value="InterPro"/>
</dbReference>
<comment type="similarity">
    <text evidence="5">Belongs to the sigma-70 factor family.</text>
</comment>
<dbReference type="NCBIfam" id="NF005413">
    <property type="entry name" value="PRK06986.1"/>
    <property type="match status" value="1"/>
</dbReference>